<protein>
    <recommendedName>
        <fullName evidence="7">U three protein 23</fullName>
    </recommendedName>
</protein>
<proteinExistence type="inferred from homology"/>
<dbReference type="Pfam" id="PF24779">
    <property type="entry name" value="UTP23_sensor"/>
    <property type="match status" value="1"/>
</dbReference>
<evidence type="ECO:0000256" key="6">
    <source>
        <dbReference type="ARBA" id="ARBA00038503"/>
    </source>
</evidence>
<evidence type="ECO:0000256" key="2">
    <source>
        <dbReference type="ARBA" id="ARBA00022517"/>
    </source>
</evidence>
<feature type="compositionally biased region" description="Basic residues" evidence="8">
    <location>
        <begin position="280"/>
        <end position="289"/>
    </location>
</feature>
<name>A0A6A6J7J9_WESOR</name>
<dbReference type="RefSeq" id="XP_033649517.1">
    <property type="nucleotide sequence ID" value="XM_033796619.1"/>
</dbReference>
<evidence type="ECO:0000256" key="7">
    <source>
        <dbReference type="ARBA" id="ARBA00076388"/>
    </source>
</evidence>
<evidence type="ECO:0000256" key="4">
    <source>
        <dbReference type="ARBA" id="ARBA00023242"/>
    </source>
</evidence>
<evidence type="ECO:0000256" key="5">
    <source>
        <dbReference type="ARBA" id="ARBA00037300"/>
    </source>
</evidence>
<organism evidence="10 11">
    <name type="scientific">Westerdykella ornata</name>
    <dbReference type="NCBI Taxonomy" id="318751"/>
    <lineage>
        <taxon>Eukaryota</taxon>
        <taxon>Fungi</taxon>
        <taxon>Dikarya</taxon>
        <taxon>Ascomycota</taxon>
        <taxon>Pezizomycotina</taxon>
        <taxon>Dothideomycetes</taxon>
        <taxon>Pleosporomycetidae</taxon>
        <taxon>Pleosporales</taxon>
        <taxon>Sporormiaceae</taxon>
        <taxon>Westerdykella</taxon>
    </lineage>
</organism>
<evidence type="ECO:0000313" key="11">
    <source>
        <dbReference type="Proteomes" id="UP000800097"/>
    </source>
</evidence>
<feature type="domain" description="UTP23 sensor motif region" evidence="9">
    <location>
        <begin position="219"/>
        <end position="238"/>
    </location>
</feature>
<keyword evidence="2" id="KW-0690">Ribosome biogenesis</keyword>
<evidence type="ECO:0000256" key="1">
    <source>
        <dbReference type="ARBA" id="ARBA00004604"/>
    </source>
</evidence>
<dbReference type="Pfam" id="PF04900">
    <property type="entry name" value="Fcf1"/>
    <property type="match status" value="1"/>
</dbReference>
<dbReference type="InterPro" id="IPR006984">
    <property type="entry name" value="Fcf1/UTP23"/>
</dbReference>
<dbReference type="Proteomes" id="UP000800097">
    <property type="component" value="Unassembled WGS sequence"/>
</dbReference>
<dbReference type="GeneID" id="54549794"/>
<dbReference type="CDD" id="cd09865">
    <property type="entry name" value="PIN_ScUtp23p-like"/>
    <property type="match status" value="1"/>
</dbReference>
<comment type="similarity">
    <text evidence="6">Belongs to the UTP23/FCF1 family. UTP23 subfamily.</text>
</comment>
<comment type="function">
    <text evidence="5">Involved in rRNA-processing and ribosome biogenesis.</text>
</comment>
<keyword evidence="11" id="KW-1185">Reference proteome</keyword>
<feature type="region of interest" description="Disordered" evidence="8">
    <location>
        <begin position="158"/>
        <end position="304"/>
    </location>
</feature>
<feature type="compositionally biased region" description="Basic and acidic residues" evidence="8">
    <location>
        <begin position="161"/>
        <end position="171"/>
    </location>
</feature>
<comment type="subcellular location">
    <subcellularLocation>
        <location evidence="1">Nucleus</location>
        <location evidence="1">Nucleolus</location>
    </subcellularLocation>
</comment>
<dbReference type="SUPFAM" id="SSF88723">
    <property type="entry name" value="PIN domain-like"/>
    <property type="match status" value="1"/>
</dbReference>
<evidence type="ECO:0000259" key="9">
    <source>
        <dbReference type="Pfam" id="PF24779"/>
    </source>
</evidence>
<evidence type="ECO:0000256" key="3">
    <source>
        <dbReference type="ARBA" id="ARBA00022552"/>
    </source>
</evidence>
<keyword evidence="4" id="KW-0539">Nucleus</keyword>
<feature type="compositionally biased region" description="Basic and acidic residues" evidence="8">
    <location>
        <begin position="239"/>
        <end position="264"/>
    </location>
</feature>
<dbReference type="GO" id="GO:0032040">
    <property type="term" value="C:small-subunit processome"/>
    <property type="evidence" value="ECO:0007669"/>
    <property type="project" value="InterPro"/>
</dbReference>
<gene>
    <name evidence="10" type="ORF">EI97DRAFT_407197</name>
</gene>
<sequence>MRGKRAKKYRKLMHQYEIQFSFREPYQVLLDSAILQETAQKKIDLVGRLKGVLGGEVKPMITQCDMRHLYNAKPKDEQLILQAKTYERRRCGHHELEEPLSSLECISQCVDPKGSGTNKHRYVVATQDPKIRAALRKIPGVPLVYVSKSVVILEPMAQATEEQREREERAKFKMGLKGRRGGADANQKRKRDDEDEGAQEHGTESIAAESGGDARPQKKKRVKGPKGPNPLSVRKPKKRQADGPREGEAVKPKPAKTNETRQPDENATAASAAEGEELGKRKRKRKHKPKGDGGAAPEEDADTS</sequence>
<keyword evidence="3" id="KW-0698">rRNA processing</keyword>
<dbReference type="GO" id="GO:0006364">
    <property type="term" value="P:rRNA processing"/>
    <property type="evidence" value="ECO:0007669"/>
    <property type="project" value="UniProtKB-KW"/>
</dbReference>
<evidence type="ECO:0000313" key="10">
    <source>
        <dbReference type="EMBL" id="KAF2271978.1"/>
    </source>
</evidence>
<dbReference type="InterPro" id="IPR057776">
    <property type="entry name" value="UTP23_sensor"/>
</dbReference>
<dbReference type="EMBL" id="ML986529">
    <property type="protein sequence ID" value="KAF2271978.1"/>
    <property type="molecule type" value="Genomic_DNA"/>
</dbReference>
<feature type="compositionally biased region" description="Basic and acidic residues" evidence="8">
    <location>
        <begin position="186"/>
        <end position="203"/>
    </location>
</feature>
<dbReference type="InterPro" id="IPR029060">
    <property type="entry name" value="PIN-like_dom_sf"/>
</dbReference>
<dbReference type="FunFam" id="3.40.50.1010:FF:000006">
    <property type="entry name" value="rRNA-processing protein UTP23 homolog"/>
    <property type="match status" value="1"/>
</dbReference>
<dbReference type="PANTHER" id="PTHR12416">
    <property type="entry name" value="RRNA-PROCESSING PROTEIN UTP23 HOMOLOG"/>
    <property type="match status" value="1"/>
</dbReference>
<accession>A0A6A6J7J9</accession>
<dbReference type="Gene3D" id="3.40.50.1010">
    <property type="entry name" value="5'-nuclease"/>
    <property type="match status" value="1"/>
</dbReference>
<reference evidence="10" key="1">
    <citation type="journal article" date="2020" name="Stud. Mycol.">
        <title>101 Dothideomycetes genomes: a test case for predicting lifestyles and emergence of pathogens.</title>
        <authorList>
            <person name="Haridas S."/>
            <person name="Albert R."/>
            <person name="Binder M."/>
            <person name="Bloem J."/>
            <person name="Labutti K."/>
            <person name="Salamov A."/>
            <person name="Andreopoulos B."/>
            <person name="Baker S."/>
            <person name="Barry K."/>
            <person name="Bills G."/>
            <person name="Bluhm B."/>
            <person name="Cannon C."/>
            <person name="Castanera R."/>
            <person name="Culley D."/>
            <person name="Daum C."/>
            <person name="Ezra D."/>
            <person name="Gonzalez J."/>
            <person name="Henrissat B."/>
            <person name="Kuo A."/>
            <person name="Liang C."/>
            <person name="Lipzen A."/>
            <person name="Lutzoni F."/>
            <person name="Magnuson J."/>
            <person name="Mondo S."/>
            <person name="Nolan M."/>
            <person name="Ohm R."/>
            <person name="Pangilinan J."/>
            <person name="Park H.-J."/>
            <person name="Ramirez L."/>
            <person name="Alfaro M."/>
            <person name="Sun H."/>
            <person name="Tritt A."/>
            <person name="Yoshinaga Y."/>
            <person name="Zwiers L.-H."/>
            <person name="Turgeon B."/>
            <person name="Goodwin S."/>
            <person name="Spatafora J."/>
            <person name="Crous P."/>
            <person name="Grigoriev I."/>
        </authorList>
    </citation>
    <scope>NUCLEOTIDE SEQUENCE</scope>
    <source>
        <strain evidence="10">CBS 379.55</strain>
    </source>
</reference>
<dbReference type="AlphaFoldDB" id="A0A6A6J7J9"/>
<dbReference type="OrthoDB" id="25675at2759"/>
<evidence type="ECO:0000256" key="8">
    <source>
        <dbReference type="SAM" id="MobiDB-lite"/>
    </source>
</evidence>